<name>A0ABP4CM95_9ACTN</name>
<protein>
    <recommendedName>
        <fullName evidence="3">Homeodomain-like domain-containing protein</fullName>
    </recommendedName>
</protein>
<proteinExistence type="predicted"/>
<dbReference type="Proteomes" id="UP001500665">
    <property type="component" value="Unassembled WGS sequence"/>
</dbReference>
<dbReference type="RefSeq" id="WP_344247849.1">
    <property type="nucleotide sequence ID" value="NZ_BAAAHH010000073.1"/>
</dbReference>
<keyword evidence="2" id="KW-1185">Reference proteome</keyword>
<sequence>MSFPPFGGLPACADVVDDDERAAILDRHRRGESIRTIAAGVKVSIGVVHKTISEARAAADHSP</sequence>
<comment type="caution">
    <text evidence="1">The sequence shown here is derived from an EMBL/GenBank/DDBJ whole genome shotgun (WGS) entry which is preliminary data.</text>
</comment>
<evidence type="ECO:0000313" key="2">
    <source>
        <dbReference type="Proteomes" id="UP001500665"/>
    </source>
</evidence>
<reference evidence="2" key="1">
    <citation type="journal article" date="2019" name="Int. J. Syst. Evol. Microbiol.">
        <title>The Global Catalogue of Microorganisms (GCM) 10K type strain sequencing project: providing services to taxonomists for standard genome sequencing and annotation.</title>
        <authorList>
            <consortium name="The Broad Institute Genomics Platform"/>
            <consortium name="The Broad Institute Genome Sequencing Center for Infectious Disease"/>
            <person name="Wu L."/>
            <person name="Ma J."/>
        </authorList>
    </citation>
    <scope>NUCLEOTIDE SEQUENCE [LARGE SCALE GENOMIC DNA]</scope>
    <source>
        <strain evidence="2">JCM 10696</strain>
    </source>
</reference>
<gene>
    <name evidence="1" type="ORF">GCM10009550_77850</name>
</gene>
<evidence type="ECO:0000313" key="1">
    <source>
        <dbReference type="EMBL" id="GAA0970287.1"/>
    </source>
</evidence>
<evidence type="ECO:0008006" key="3">
    <source>
        <dbReference type="Google" id="ProtNLM"/>
    </source>
</evidence>
<accession>A0ABP4CM95</accession>
<organism evidence="1 2">
    <name type="scientific">Actinocorallia libanotica</name>
    <dbReference type="NCBI Taxonomy" id="46162"/>
    <lineage>
        <taxon>Bacteria</taxon>
        <taxon>Bacillati</taxon>
        <taxon>Actinomycetota</taxon>
        <taxon>Actinomycetes</taxon>
        <taxon>Streptosporangiales</taxon>
        <taxon>Thermomonosporaceae</taxon>
        <taxon>Actinocorallia</taxon>
    </lineage>
</organism>
<dbReference type="EMBL" id="BAAAHH010000073">
    <property type="protein sequence ID" value="GAA0970287.1"/>
    <property type="molecule type" value="Genomic_DNA"/>
</dbReference>